<feature type="transmembrane region" description="Helical" evidence="6">
    <location>
        <begin position="113"/>
        <end position="135"/>
    </location>
</feature>
<feature type="domain" description="Rhodopsin" evidence="7">
    <location>
        <begin position="31"/>
        <end position="253"/>
    </location>
</feature>
<keyword evidence="2 6" id="KW-0812">Transmembrane</keyword>
<keyword evidence="9" id="KW-1185">Reference proteome</keyword>
<keyword evidence="4 6" id="KW-0472">Membrane</keyword>
<evidence type="ECO:0000313" key="8">
    <source>
        <dbReference type="EMBL" id="RYO78505.1"/>
    </source>
</evidence>
<feature type="transmembrane region" description="Helical" evidence="6">
    <location>
        <begin position="87"/>
        <end position="106"/>
    </location>
</feature>
<evidence type="ECO:0000256" key="1">
    <source>
        <dbReference type="ARBA" id="ARBA00004141"/>
    </source>
</evidence>
<comment type="caution">
    <text evidence="8">The sequence shown here is derived from an EMBL/GenBank/DDBJ whole genome shotgun (WGS) entry which is preliminary data.</text>
</comment>
<sequence>MAFDLFNDPLQSAGFVILIIFTPLCIAATALRFVSSWMTLRKASKEDWLALGALLFFLGWVVCLILIVPSLNGESDILALRPEKTSAVLKLCAKLSILFLYHRIFAVNKTFAVWIKVFGLLQIVVSLISFIFNIFQCRPIDKAWSPMLSGGSCVNLGAMLAGTETSNSLIDFAMAVFAVLALRGLQTSRSTKWKLAVIFALAGLAGMIGFIKIGLAFNVTIYNQLMMGLWATVQMAFSVICCCAITYKPLLARTGVFNRITSKLSSYGSKIKLRKPSSEESGHSLRSGWINLEGVGRQQVDGFKMGHQTKTVHIQQNFERV</sequence>
<keyword evidence="3 6" id="KW-1133">Transmembrane helix</keyword>
<feature type="transmembrane region" description="Helical" evidence="6">
    <location>
        <begin position="227"/>
        <end position="247"/>
    </location>
</feature>
<feature type="transmembrane region" description="Helical" evidence="6">
    <location>
        <begin position="168"/>
        <end position="185"/>
    </location>
</feature>
<dbReference type="PANTHER" id="PTHR33048">
    <property type="entry name" value="PTH11-LIKE INTEGRAL MEMBRANE PROTEIN (AFU_ORTHOLOGUE AFUA_5G11245)"/>
    <property type="match status" value="1"/>
</dbReference>
<comment type="similarity">
    <text evidence="5">Belongs to the SAT4 family.</text>
</comment>
<dbReference type="Proteomes" id="UP000294003">
    <property type="component" value="Unassembled WGS sequence"/>
</dbReference>
<evidence type="ECO:0000256" key="4">
    <source>
        <dbReference type="ARBA" id="ARBA00023136"/>
    </source>
</evidence>
<dbReference type="InterPro" id="IPR052337">
    <property type="entry name" value="SAT4-like"/>
</dbReference>
<evidence type="ECO:0000313" key="9">
    <source>
        <dbReference type="Proteomes" id="UP000294003"/>
    </source>
</evidence>
<feature type="transmembrane region" description="Helical" evidence="6">
    <location>
        <begin position="197"/>
        <end position="221"/>
    </location>
</feature>
<dbReference type="InterPro" id="IPR049326">
    <property type="entry name" value="Rhodopsin_dom_fungi"/>
</dbReference>
<evidence type="ECO:0000256" key="6">
    <source>
        <dbReference type="SAM" id="Phobius"/>
    </source>
</evidence>
<name>A0ABY0GW82_9PEZI</name>
<organism evidence="8 9">
    <name type="scientific">Monosporascus cannonballus</name>
    <dbReference type="NCBI Taxonomy" id="155416"/>
    <lineage>
        <taxon>Eukaryota</taxon>
        <taxon>Fungi</taxon>
        <taxon>Dikarya</taxon>
        <taxon>Ascomycota</taxon>
        <taxon>Pezizomycotina</taxon>
        <taxon>Sordariomycetes</taxon>
        <taxon>Xylariomycetidae</taxon>
        <taxon>Xylariales</taxon>
        <taxon>Xylariales incertae sedis</taxon>
        <taxon>Monosporascus</taxon>
    </lineage>
</organism>
<gene>
    <name evidence="8" type="ORF">DL762_008663</name>
</gene>
<evidence type="ECO:0000256" key="5">
    <source>
        <dbReference type="ARBA" id="ARBA00038359"/>
    </source>
</evidence>
<feature type="transmembrane region" description="Helical" evidence="6">
    <location>
        <begin position="47"/>
        <end position="67"/>
    </location>
</feature>
<reference evidence="8 9" key="1">
    <citation type="submission" date="2018-06" db="EMBL/GenBank/DDBJ databases">
        <title>Complete Genomes of Monosporascus.</title>
        <authorList>
            <person name="Robinson A.J."/>
            <person name="Natvig D.O."/>
        </authorList>
    </citation>
    <scope>NUCLEOTIDE SEQUENCE [LARGE SCALE GENOMIC DNA]</scope>
    <source>
        <strain evidence="8 9">CBS 609.92</strain>
    </source>
</reference>
<dbReference type="Pfam" id="PF20684">
    <property type="entry name" value="Fung_rhodopsin"/>
    <property type="match status" value="1"/>
</dbReference>
<dbReference type="EMBL" id="QJNS01000379">
    <property type="protein sequence ID" value="RYO78505.1"/>
    <property type="molecule type" value="Genomic_DNA"/>
</dbReference>
<proteinExistence type="inferred from homology"/>
<evidence type="ECO:0000256" key="3">
    <source>
        <dbReference type="ARBA" id="ARBA00022989"/>
    </source>
</evidence>
<comment type="subcellular location">
    <subcellularLocation>
        <location evidence="1">Membrane</location>
        <topology evidence="1">Multi-pass membrane protein</topology>
    </subcellularLocation>
</comment>
<evidence type="ECO:0000256" key="2">
    <source>
        <dbReference type="ARBA" id="ARBA00022692"/>
    </source>
</evidence>
<dbReference type="PANTHER" id="PTHR33048:SF47">
    <property type="entry name" value="INTEGRAL MEMBRANE PROTEIN-RELATED"/>
    <property type="match status" value="1"/>
</dbReference>
<accession>A0ABY0GW82</accession>
<evidence type="ECO:0000259" key="7">
    <source>
        <dbReference type="Pfam" id="PF20684"/>
    </source>
</evidence>
<protein>
    <recommendedName>
        <fullName evidence="7">Rhodopsin domain-containing protein</fullName>
    </recommendedName>
</protein>
<feature type="transmembrane region" description="Helical" evidence="6">
    <location>
        <begin position="12"/>
        <end position="35"/>
    </location>
</feature>